<sequence length="40" mass="4821">MEFTLSLMDTAYFLTPFVLDKERKFYGKLQKERKNMAILC</sequence>
<dbReference type="EMBL" id="NILF01000019">
    <property type="protein sequence ID" value="TWL42704.1"/>
    <property type="molecule type" value="Genomic_DNA"/>
</dbReference>
<evidence type="ECO:0000313" key="2">
    <source>
        <dbReference type="Proteomes" id="UP000429980"/>
    </source>
</evidence>
<name>A0ABY3FZY8_9BACI</name>
<protein>
    <submittedName>
        <fullName evidence="1">Uncharacterized protein</fullName>
    </submittedName>
</protein>
<gene>
    <name evidence="1" type="ORF">CHCC15381_1880</name>
</gene>
<accession>A0ABY3FZY8</accession>
<dbReference type="Proteomes" id="UP000429980">
    <property type="component" value="Unassembled WGS sequence"/>
</dbReference>
<comment type="caution">
    <text evidence="1">The sequence shown here is derived from an EMBL/GenBank/DDBJ whole genome shotgun (WGS) entry which is preliminary data.</text>
</comment>
<proteinExistence type="predicted"/>
<evidence type="ECO:0000313" key="1">
    <source>
        <dbReference type="EMBL" id="TWL42704.1"/>
    </source>
</evidence>
<keyword evidence="2" id="KW-1185">Reference proteome</keyword>
<organism evidence="1 2">
    <name type="scientific">Bacillus paralicheniformis</name>
    <dbReference type="NCBI Taxonomy" id="1648923"/>
    <lineage>
        <taxon>Bacteria</taxon>
        <taxon>Bacillati</taxon>
        <taxon>Bacillota</taxon>
        <taxon>Bacilli</taxon>
        <taxon>Bacillales</taxon>
        <taxon>Bacillaceae</taxon>
        <taxon>Bacillus</taxon>
    </lineage>
</organism>
<reference evidence="1 2" key="1">
    <citation type="submission" date="2019-06" db="EMBL/GenBank/DDBJ databases">
        <title>Genome sequence analysis of &gt;100 Bacillus licheniformis strains suggests intrinsic resistance to this species.</title>
        <authorList>
            <person name="Wels M."/>
            <person name="Siezen R.J."/>
            <person name="Johansen E."/>
            <person name="Stuer-Lauridsen B."/>
            <person name="Bjerre K."/>
            <person name="Nielsen B.K.K."/>
        </authorList>
    </citation>
    <scope>NUCLEOTIDE SEQUENCE [LARGE SCALE GENOMIC DNA]</scope>
    <source>
        <strain evidence="1 2">BAC-15381</strain>
    </source>
</reference>